<protein>
    <submittedName>
        <fullName evidence="1">Uncharacterized protein</fullName>
    </submittedName>
</protein>
<name>A0A6G8R5P4_9CAUD</name>
<dbReference type="GeneID" id="77945236"/>
<dbReference type="KEGG" id="vg:77945236"/>
<dbReference type="EMBL" id="MT162466">
    <property type="protein sequence ID" value="QIN96702.1"/>
    <property type="molecule type" value="Genomic_DNA"/>
</dbReference>
<organism evidence="1 2">
    <name type="scientific">Synechococcus phage S-N03</name>
    <dbReference type="NCBI Taxonomy" id="2718943"/>
    <lineage>
        <taxon>Viruses</taxon>
        <taxon>Duplodnaviria</taxon>
        <taxon>Heunggongvirae</taxon>
        <taxon>Uroviricota</taxon>
        <taxon>Caudoviricetes</taxon>
        <taxon>Pantevenvirales</taxon>
        <taxon>Kyanoviridae</taxon>
        <taxon>Huanghaivirus</taxon>
        <taxon>Huanghaivirus snothree</taxon>
    </lineage>
</organism>
<dbReference type="RefSeq" id="YP_010669082.1">
    <property type="nucleotide sequence ID" value="NC_070959.1"/>
</dbReference>
<evidence type="ECO:0000313" key="2">
    <source>
        <dbReference type="Proteomes" id="UP000502617"/>
    </source>
</evidence>
<accession>A0A6G8R5P4</accession>
<dbReference type="Proteomes" id="UP000502617">
    <property type="component" value="Segment"/>
</dbReference>
<proteinExistence type="predicted"/>
<evidence type="ECO:0000313" key="1">
    <source>
        <dbReference type="EMBL" id="QIN96702.1"/>
    </source>
</evidence>
<sequence length="82" mass="9516">MTRIIDDSDQLEWLHNEERLELRAQCLSLLLKLFGGELTEDKVPAHDARSLYSAAHDFISHGNTDPREVVKFYLENKEAYVL</sequence>
<reference evidence="1 2" key="1">
    <citation type="submission" date="2020-03" db="EMBL/GenBank/DDBJ databases">
        <title>The Isolation and Genome Sequence of a Novel Cyanophage S-N03 from the Huanghai Sea, China.</title>
        <authorList>
            <person name="Jiang T."/>
        </authorList>
    </citation>
    <scope>NUCLEOTIDE SEQUENCE [LARGE SCALE GENOMIC DNA]</scope>
</reference>
<keyword evidence="2" id="KW-1185">Reference proteome</keyword>